<evidence type="ECO:0000313" key="1">
    <source>
        <dbReference type="EMBL" id="QNR65403.1"/>
    </source>
</evidence>
<dbReference type="AlphaFoldDB" id="A0A7H0Y2U5"/>
<proteinExistence type="predicted"/>
<protein>
    <submittedName>
        <fullName evidence="1">Uncharacterized protein</fullName>
    </submittedName>
</protein>
<sequence length="80" mass="9108">MSNLLANLILTEDLDTATHVLIKLKMHQGLKVTEGKIYELGRWEANASSLGEAELFIINDDGRESTTFMLCCKKEFYKQK</sequence>
<evidence type="ECO:0000313" key="2">
    <source>
        <dbReference type="Proteomes" id="UP000516384"/>
    </source>
</evidence>
<dbReference type="Proteomes" id="UP000516384">
    <property type="component" value="Chromosome"/>
</dbReference>
<gene>
    <name evidence="1" type="ORF">IAQ67_16035</name>
</gene>
<organism evidence="1 2">
    <name type="scientific">Paenibacillus peoriae</name>
    <dbReference type="NCBI Taxonomy" id="59893"/>
    <lineage>
        <taxon>Bacteria</taxon>
        <taxon>Bacillati</taxon>
        <taxon>Bacillota</taxon>
        <taxon>Bacilli</taxon>
        <taxon>Bacillales</taxon>
        <taxon>Paenibacillaceae</taxon>
        <taxon>Paenibacillus</taxon>
    </lineage>
</organism>
<accession>A0A7H0Y2U5</accession>
<reference evidence="1 2" key="1">
    <citation type="submission" date="2020-09" db="EMBL/GenBank/DDBJ databases">
        <title>Characterization of Paenibacillus peoriae strain ZF390 with broad-spectrum antimicrobial activity as a potential biocontrol agent.</title>
        <authorList>
            <person name="Li L."/>
            <person name="Zhao Y."/>
            <person name="Li B."/>
            <person name="Xie X."/>
        </authorList>
    </citation>
    <scope>NUCLEOTIDE SEQUENCE [LARGE SCALE GENOMIC DNA]</scope>
    <source>
        <strain evidence="1 2">ZF390</strain>
    </source>
</reference>
<dbReference type="EMBL" id="CP061172">
    <property type="protein sequence ID" value="QNR65403.1"/>
    <property type="molecule type" value="Genomic_DNA"/>
</dbReference>
<name>A0A7H0Y2U5_9BACL</name>
<dbReference type="RefSeq" id="WP_190297303.1">
    <property type="nucleotide sequence ID" value="NZ_CP061172.1"/>
</dbReference>